<gene>
    <name evidence="2" type="ORF">METZ01_LOCUS214693</name>
</gene>
<evidence type="ECO:0000313" key="2">
    <source>
        <dbReference type="EMBL" id="SVB61839.1"/>
    </source>
</evidence>
<evidence type="ECO:0008006" key="3">
    <source>
        <dbReference type="Google" id="ProtNLM"/>
    </source>
</evidence>
<dbReference type="AlphaFoldDB" id="A0A382FGR3"/>
<sequence>MEADAGLGYLAIAYGVFFVALFTYVMRLRARNSEMSRQLSELIDEKGAN</sequence>
<protein>
    <recommendedName>
        <fullName evidence="3">CcmD family protein</fullName>
    </recommendedName>
</protein>
<name>A0A382FGR3_9ZZZZ</name>
<dbReference type="EMBL" id="UINC01049723">
    <property type="protein sequence ID" value="SVB61839.1"/>
    <property type="molecule type" value="Genomic_DNA"/>
</dbReference>
<feature type="transmembrane region" description="Helical" evidence="1">
    <location>
        <begin position="6"/>
        <end position="26"/>
    </location>
</feature>
<accession>A0A382FGR3</accession>
<reference evidence="2" key="1">
    <citation type="submission" date="2018-05" db="EMBL/GenBank/DDBJ databases">
        <authorList>
            <person name="Lanie J.A."/>
            <person name="Ng W.-L."/>
            <person name="Kazmierczak K.M."/>
            <person name="Andrzejewski T.M."/>
            <person name="Davidsen T.M."/>
            <person name="Wayne K.J."/>
            <person name="Tettelin H."/>
            <person name="Glass J.I."/>
            <person name="Rusch D."/>
            <person name="Podicherti R."/>
            <person name="Tsui H.-C.T."/>
            <person name="Winkler M.E."/>
        </authorList>
    </citation>
    <scope>NUCLEOTIDE SEQUENCE</scope>
</reference>
<keyword evidence="1" id="KW-0812">Transmembrane</keyword>
<evidence type="ECO:0000256" key="1">
    <source>
        <dbReference type="SAM" id="Phobius"/>
    </source>
</evidence>
<proteinExistence type="predicted"/>
<keyword evidence="1" id="KW-0472">Membrane</keyword>
<keyword evidence="1" id="KW-1133">Transmembrane helix</keyword>
<organism evidence="2">
    <name type="scientific">marine metagenome</name>
    <dbReference type="NCBI Taxonomy" id="408172"/>
    <lineage>
        <taxon>unclassified sequences</taxon>
        <taxon>metagenomes</taxon>
        <taxon>ecological metagenomes</taxon>
    </lineage>
</organism>